<dbReference type="AlphaFoldDB" id="A0A0G4ICK6"/>
<evidence type="ECO:0000256" key="1">
    <source>
        <dbReference type="SAM" id="MobiDB-lite"/>
    </source>
</evidence>
<organism evidence="2">
    <name type="scientific">Chromera velia CCMP2878</name>
    <dbReference type="NCBI Taxonomy" id="1169474"/>
    <lineage>
        <taxon>Eukaryota</taxon>
        <taxon>Sar</taxon>
        <taxon>Alveolata</taxon>
        <taxon>Colpodellida</taxon>
        <taxon>Chromeraceae</taxon>
        <taxon>Chromera</taxon>
    </lineage>
</organism>
<feature type="compositionally biased region" description="Basic and acidic residues" evidence="1">
    <location>
        <begin position="88"/>
        <end position="114"/>
    </location>
</feature>
<sequence length="114" mass="12775">MGKGKGKKKEKEKEKKTAEGKAGEQSLQSLREIILQMHESFHEDKWAELKEKAVSKLLPLSPCDPVGLRVHAETTVQAFEKANQAVERLNRNDPSDPESKQRSLDELAESHTVG</sequence>
<dbReference type="VEuPathDB" id="CryptoDB:Cvel_2280"/>
<accession>A0A0G4ICK6</accession>
<evidence type="ECO:0000313" key="2">
    <source>
        <dbReference type="EMBL" id="CEM54940.1"/>
    </source>
</evidence>
<feature type="compositionally biased region" description="Basic and acidic residues" evidence="1">
    <location>
        <begin position="9"/>
        <end position="22"/>
    </location>
</feature>
<feature type="region of interest" description="Disordered" evidence="1">
    <location>
        <begin position="85"/>
        <end position="114"/>
    </location>
</feature>
<dbReference type="PhylomeDB" id="A0A0G4ICK6"/>
<gene>
    <name evidence="2" type="ORF">Cvel_2280</name>
</gene>
<name>A0A0G4ICK6_9ALVE</name>
<protein>
    <submittedName>
        <fullName evidence="2">Uncharacterized protein</fullName>
    </submittedName>
</protein>
<dbReference type="EMBL" id="CDMZ01005831">
    <property type="protein sequence ID" value="CEM54940.1"/>
    <property type="molecule type" value="Genomic_DNA"/>
</dbReference>
<feature type="region of interest" description="Disordered" evidence="1">
    <location>
        <begin position="1"/>
        <end position="27"/>
    </location>
</feature>
<reference evidence="2" key="1">
    <citation type="submission" date="2014-11" db="EMBL/GenBank/DDBJ databases">
        <authorList>
            <person name="Otto D Thomas"/>
            <person name="Naeem Raeece"/>
        </authorList>
    </citation>
    <scope>NUCLEOTIDE SEQUENCE</scope>
</reference>
<proteinExistence type="predicted"/>